<dbReference type="GO" id="GO:0005524">
    <property type="term" value="F:ATP binding"/>
    <property type="evidence" value="ECO:0007669"/>
    <property type="project" value="UniProtKB-UniRule"/>
</dbReference>
<proteinExistence type="inferred from homology"/>
<keyword evidence="9" id="KW-0539">Nucleus</keyword>
<evidence type="ECO:0000256" key="5">
    <source>
        <dbReference type="ARBA" id="ARBA00022679"/>
    </source>
</evidence>
<comment type="similarity">
    <text evidence="2">Belongs to the protein kinase superfamily. CMGC Ser/Thr protein kinase family. CDC2/CDKX subfamily.</text>
</comment>
<keyword evidence="6 12" id="KW-0547">Nucleotide-binding</keyword>
<dbReference type="HOGENOM" id="CLU_000288_181_1_1"/>
<evidence type="ECO:0000256" key="13">
    <source>
        <dbReference type="RuleBase" id="RU000304"/>
    </source>
</evidence>
<keyword evidence="7 15" id="KW-0418">Kinase</keyword>
<dbReference type="OMA" id="NWQIFVP"/>
<evidence type="ECO:0000256" key="12">
    <source>
        <dbReference type="PROSITE-ProRule" id="PRU10141"/>
    </source>
</evidence>
<dbReference type="InParanoid" id="L2GK34"/>
<evidence type="ECO:0000313" key="15">
    <source>
        <dbReference type="EMBL" id="ELA41206.1"/>
    </source>
</evidence>
<dbReference type="InterPro" id="IPR017441">
    <property type="entry name" value="Protein_kinase_ATP_BS"/>
</dbReference>
<evidence type="ECO:0000256" key="4">
    <source>
        <dbReference type="ARBA" id="ARBA00022527"/>
    </source>
</evidence>
<dbReference type="Gene3D" id="1.10.510.10">
    <property type="entry name" value="Transferase(Phosphotransferase) domain 1"/>
    <property type="match status" value="1"/>
</dbReference>
<keyword evidence="8 12" id="KW-0067">ATP-binding</keyword>
<dbReference type="SUPFAM" id="SSF56112">
    <property type="entry name" value="Protein kinase-like (PK-like)"/>
    <property type="match status" value="1"/>
</dbReference>
<evidence type="ECO:0000256" key="9">
    <source>
        <dbReference type="ARBA" id="ARBA00023242"/>
    </source>
</evidence>
<dbReference type="InterPro" id="IPR050108">
    <property type="entry name" value="CDK"/>
</dbReference>
<keyword evidence="4 13" id="KW-0723">Serine/threonine-protein kinase</keyword>
<evidence type="ECO:0000256" key="3">
    <source>
        <dbReference type="ARBA" id="ARBA00012425"/>
    </source>
</evidence>
<feature type="binding site" evidence="12">
    <location>
        <position position="33"/>
    </location>
    <ligand>
        <name>ATP</name>
        <dbReference type="ChEBI" id="CHEBI:30616"/>
    </ligand>
</feature>
<dbReference type="GeneID" id="19882515"/>
<accession>L2GK34</accession>
<dbReference type="Proteomes" id="UP000011082">
    <property type="component" value="Unassembled WGS sequence"/>
</dbReference>
<dbReference type="InterPro" id="IPR008271">
    <property type="entry name" value="Ser/Thr_kinase_AS"/>
</dbReference>
<gene>
    <name evidence="15" type="ORF">VICG_01805</name>
</gene>
<comment type="subcellular location">
    <subcellularLocation>
        <location evidence="1">Nucleus</location>
    </subcellularLocation>
</comment>
<dbReference type="OrthoDB" id="1732493at2759"/>
<dbReference type="PROSITE" id="PS50011">
    <property type="entry name" value="PROTEIN_KINASE_DOM"/>
    <property type="match status" value="1"/>
</dbReference>
<dbReference type="VEuPathDB" id="MicrosporidiaDB:VICG_01805"/>
<evidence type="ECO:0000256" key="8">
    <source>
        <dbReference type="ARBA" id="ARBA00022840"/>
    </source>
</evidence>
<dbReference type="SMART" id="SM00220">
    <property type="entry name" value="S_TKc"/>
    <property type="match status" value="1"/>
</dbReference>
<dbReference type="EC" id="2.7.11.22" evidence="3"/>
<dbReference type="InterPro" id="IPR011009">
    <property type="entry name" value="Kinase-like_dom_sf"/>
</dbReference>
<dbReference type="GO" id="GO:0004693">
    <property type="term" value="F:cyclin-dependent protein serine/threonine kinase activity"/>
    <property type="evidence" value="ECO:0007669"/>
    <property type="project" value="UniProtKB-EC"/>
</dbReference>
<dbReference type="PROSITE" id="PS00107">
    <property type="entry name" value="PROTEIN_KINASE_ATP"/>
    <property type="match status" value="1"/>
</dbReference>
<evidence type="ECO:0000256" key="11">
    <source>
        <dbReference type="ARBA" id="ARBA00048367"/>
    </source>
</evidence>
<dbReference type="FunFam" id="3.30.200.20:FF:000124">
    <property type="entry name" value="Cyclin-dependent kinase 4"/>
    <property type="match status" value="1"/>
</dbReference>
<dbReference type="STRING" id="993615.L2GK34"/>
<dbReference type="PANTHER" id="PTHR24056">
    <property type="entry name" value="CELL DIVISION PROTEIN KINASE"/>
    <property type="match status" value="1"/>
</dbReference>
<comment type="catalytic activity">
    <reaction evidence="10">
        <text>L-threonyl-[protein] + ATP = O-phospho-L-threonyl-[protein] + ADP + H(+)</text>
        <dbReference type="Rhea" id="RHEA:46608"/>
        <dbReference type="Rhea" id="RHEA-COMP:11060"/>
        <dbReference type="Rhea" id="RHEA-COMP:11605"/>
        <dbReference type="ChEBI" id="CHEBI:15378"/>
        <dbReference type="ChEBI" id="CHEBI:30013"/>
        <dbReference type="ChEBI" id="CHEBI:30616"/>
        <dbReference type="ChEBI" id="CHEBI:61977"/>
        <dbReference type="ChEBI" id="CHEBI:456216"/>
        <dbReference type="EC" id="2.7.11.22"/>
    </reaction>
</comment>
<keyword evidence="16" id="KW-1185">Reference proteome</keyword>
<evidence type="ECO:0000256" key="1">
    <source>
        <dbReference type="ARBA" id="ARBA00004123"/>
    </source>
</evidence>
<evidence type="ECO:0000313" key="16">
    <source>
        <dbReference type="Proteomes" id="UP000011082"/>
    </source>
</evidence>
<dbReference type="PROSITE" id="PS00108">
    <property type="entry name" value="PROTEIN_KINASE_ST"/>
    <property type="match status" value="1"/>
</dbReference>
<dbReference type="Pfam" id="PF00069">
    <property type="entry name" value="Pkinase"/>
    <property type="match status" value="1"/>
</dbReference>
<dbReference type="EMBL" id="JH370148">
    <property type="protein sequence ID" value="ELA41206.1"/>
    <property type="molecule type" value="Genomic_DNA"/>
</dbReference>
<feature type="domain" description="Protein kinase" evidence="14">
    <location>
        <begin position="4"/>
        <end position="259"/>
    </location>
</feature>
<dbReference type="AlphaFoldDB" id="L2GK34"/>
<dbReference type="Gene3D" id="3.30.200.20">
    <property type="entry name" value="Phosphorylase Kinase, domain 1"/>
    <property type="match status" value="1"/>
</dbReference>
<dbReference type="FunFam" id="1.10.510.10:FF:000624">
    <property type="entry name" value="Mitogen-activated protein kinase"/>
    <property type="match status" value="1"/>
</dbReference>
<evidence type="ECO:0000256" key="10">
    <source>
        <dbReference type="ARBA" id="ARBA00047811"/>
    </source>
</evidence>
<protein>
    <recommendedName>
        <fullName evidence="3">cyclin-dependent kinase</fullName>
        <ecNumber evidence="3">2.7.11.22</ecNumber>
    </recommendedName>
</protein>
<keyword evidence="5" id="KW-0808">Transferase</keyword>
<evidence type="ECO:0000259" key="14">
    <source>
        <dbReference type="PROSITE" id="PS50011"/>
    </source>
</evidence>
<evidence type="ECO:0000256" key="6">
    <source>
        <dbReference type="ARBA" id="ARBA00022741"/>
    </source>
</evidence>
<sequence length="259" mass="29640">MPRYMQGRLIGSGTYAKVYEAYDSETKRVVAMKKIELNEKEGMPSTALREISILKSTSHKNIIELFQIIHREDILVLIFEFIDFDLLKYIEVHGNVLSLIKQLINGVHYLHSHSIIHRDLKPSNILVAKDGVLKIADFGLARAISPMDFSYSSEVVTLWYRAPELLMGTPNYLYEIDIWSLGCIIYEMITLKPLLPGENKQSQLALCKNLNYQGIINELVKIYNIPPFLASIVCRCLDVTPHKRITIVEIIKLIEHNLG</sequence>
<name>L2GK34_VITCO</name>
<comment type="catalytic activity">
    <reaction evidence="11">
        <text>L-seryl-[protein] + ATP = O-phospho-L-seryl-[protein] + ADP + H(+)</text>
        <dbReference type="Rhea" id="RHEA:17989"/>
        <dbReference type="Rhea" id="RHEA-COMP:9863"/>
        <dbReference type="Rhea" id="RHEA-COMP:11604"/>
        <dbReference type="ChEBI" id="CHEBI:15378"/>
        <dbReference type="ChEBI" id="CHEBI:29999"/>
        <dbReference type="ChEBI" id="CHEBI:30616"/>
        <dbReference type="ChEBI" id="CHEBI:83421"/>
        <dbReference type="ChEBI" id="CHEBI:456216"/>
        <dbReference type="EC" id="2.7.11.22"/>
    </reaction>
</comment>
<dbReference type="InterPro" id="IPR000719">
    <property type="entry name" value="Prot_kinase_dom"/>
</dbReference>
<dbReference type="GO" id="GO:0005634">
    <property type="term" value="C:nucleus"/>
    <property type="evidence" value="ECO:0007669"/>
    <property type="project" value="UniProtKB-SubCell"/>
</dbReference>
<reference evidence="16" key="1">
    <citation type="submission" date="2011-05" db="EMBL/GenBank/DDBJ databases">
        <title>The genome sequence of Vittaforma corneae strain ATCC 50505.</title>
        <authorList>
            <consortium name="The Broad Institute Genome Sequencing Platform"/>
            <person name="Cuomo C."/>
            <person name="Didier E."/>
            <person name="Bowers L."/>
            <person name="Young S.K."/>
            <person name="Zeng Q."/>
            <person name="Gargeya S."/>
            <person name="Fitzgerald M."/>
            <person name="Haas B."/>
            <person name="Abouelleil A."/>
            <person name="Alvarado L."/>
            <person name="Arachchi H.M."/>
            <person name="Berlin A."/>
            <person name="Chapman S.B."/>
            <person name="Gearin G."/>
            <person name="Goldberg J."/>
            <person name="Griggs A."/>
            <person name="Gujja S."/>
            <person name="Hansen M."/>
            <person name="Heiman D."/>
            <person name="Howarth C."/>
            <person name="Larimer J."/>
            <person name="Lui A."/>
            <person name="MacDonald P.J.P."/>
            <person name="McCowen C."/>
            <person name="Montmayeur A."/>
            <person name="Murphy C."/>
            <person name="Neiman D."/>
            <person name="Pearson M."/>
            <person name="Priest M."/>
            <person name="Roberts A."/>
            <person name="Saif S."/>
            <person name="Shea T."/>
            <person name="Sisk P."/>
            <person name="Stolte C."/>
            <person name="Sykes S."/>
            <person name="Wortman J."/>
            <person name="Nusbaum C."/>
            <person name="Birren B."/>
        </authorList>
    </citation>
    <scope>NUCLEOTIDE SEQUENCE [LARGE SCALE GENOMIC DNA]</scope>
    <source>
        <strain evidence="16">ATCC 50505</strain>
    </source>
</reference>
<evidence type="ECO:0000256" key="2">
    <source>
        <dbReference type="ARBA" id="ARBA00006485"/>
    </source>
</evidence>
<dbReference type="RefSeq" id="XP_007605250.1">
    <property type="nucleotide sequence ID" value="XM_007605188.1"/>
</dbReference>
<evidence type="ECO:0000256" key="7">
    <source>
        <dbReference type="ARBA" id="ARBA00022777"/>
    </source>
</evidence>
<organism evidence="15 16">
    <name type="scientific">Vittaforma corneae (strain ATCC 50505)</name>
    <name type="common">Microsporidian parasite</name>
    <name type="synonym">Nosema corneum</name>
    <dbReference type="NCBI Taxonomy" id="993615"/>
    <lineage>
        <taxon>Eukaryota</taxon>
        <taxon>Fungi</taxon>
        <taxon>Fungi incertae sedis</taxon>
        <taxon>Microsporidia</taxon>
        <taxon>Nosematidae</taxon>
        <taxon>Vittaforma</taxon>
    </lineage>
</organism>